<keyword evidence="11" id="KW-1185">Reference proteome</keyword>
<evidence type="ECO:0000256" key="4">
    <source>
        <dbReference type="ARBA" id="ARBA00022989"/>
    </source>
</evidence>
<evidence type="ECO:0000313" key="10">
    <source>
        <dbReference type="EMBL" id="ORC92594.1"/>
    </source>
</evidence>
<dbReference type="PANTHER" id="PTHR23505">
    <property type="entry name" value="SPINSTER"/>
    <property type="match status" value="1"/>
</dbReference>
<evidence type="ECO:0000313" key="11">
    <source>
        <dbReference type="Proteomes" id="UP000192257"/>
    </source>
</evidence>
<dbReference type="GO" id="GO:0016020">
    <property type="term" value="C:membrane"/>
    <property type="evidence" value="ECO:0007669"/>
    <property type="project" value="UniProtKB-SubCell"/>
</dbReference>
<feature type="domain" description="Major facilitator superfamily (MFS) profile" evidence="9">
    <location>
        <begin position="48"/>
        <end position="497"/>
    </location>
</feature>
<feature type="transmembrane region" description="Helical" evidence="8">
    <location>
        <begin position="399"/>
        <end position="420"/>
    </location>
</feature>
<feature type="transmembrane region" description="Helical" evidence="8">
    <location>
        <begin position="369"/>
        <end position="392"/>
    </location>
</feature>
<dbReference type="InterPro" id="IPR044770">
    <property type="entry name" value="MFS_spinster-like"/>
</dbReference>
<keyword evidence="3 8" id="KW-0812">Transmembrane</keyword>
<evidence type="ECO:0000256" key="2">
    <source>
        <dbReference type="ARBA" id="ARBA00022448"/>
    </source>
</evidence>
<protein>
    <submittedName>
        <fullName evidence="10">Putative transporter</fullName>
    </submittedName>
</protein>
<dbReference type="Gene3D" id="1.20.1250.20">
    <property type="entry name" value="MFS general substrate transporter like domains"/>
    <property type="match status" value="1"/>
</dbReference>
<dbReference type="GeneID" id="39981894"/>
<dbReference type="InterPro" id="IPR011701">
    <property type="entry name" value="MFS"/>
</dbReference>
<feature type="transmembrane region" description="Helical" evidence="8">
    <location>
        <begin position="120"/>
        <end position="138"/>
    </location>
</feature>
<evidence type="ECO:0000259" key="9">
    <source>
        <dbReference type="PROSITE" id="PS50850"/>
    </source>
</evidence>
<evidence type="ECO:0000256" key="1">
    <source>
        <dbReference type="ARBA" id="ARBA00004141"/>
    </source>
</evidence>
<dbReference type="Proteomes" id="UP000192257">
    <property type="component" value="Unassembled WGS sequence"/>
</dbReference>
<gene>
    <name evidence="10" type="ORF">TM35_000033470</name>
</gene>
<evidence type="ECO:0000256" key="7">
    <source>
        <dbReference type="SAM" id="MobiDB-lite"/>
    </source>
</evidence>
<keyword evidence="4 8" id="KW-1133">Transmembrane helix</keyword>
<evidence type="ECO:0000256" key="3">
    <source>
        <dbReference type="ARBA" id="ARBA00022692"/>
    </source>
</evidence>
<dbReference type="Pfam" id="PF07690">
    <property type="entry name" value="MFS_1"/>
    <property type="match status" value="1"/>
</dbReference>
<dbReference type="PROSITE" id="PS50850">
    <property type="entry name" value="MFS"/>
    <property type="match status" value="1"/>
</dbReference>
<reference evidence="10 11" key="1">
    <citation type="submission" date="2017-03" db="EMBL/GenBank/DDBJ databases">
        <title>An alternative strategy for trypanosome survival in the mammalian bloodstream revealed through genome and transcriptome analysis of the ubiquitous bovine parasite Trypanosoma (Megatrypanum) theileri.</title>
        <authorList>
            <person name="Kelly S."/>
            <person name="Ivens A."/>
            <person name="Mott A."/>
            <person name="O'Neill E."/>
            <person name="Emms D."/>
            <person name="Macleod O."/>
            <person name="Voorheis P."/>
            <person name="Matthews J."/>
            <person name="Matthews K."/>
            <person name="Carrington M."/>
        </authorList>
    </citation>
    <scope>NUCLEOTIDE SEQUENCE [LARGE SCALE GENOMIC DNA]</scope>
    <source>
        <strain evidence="10">Edinburgh</strain>
    </source>
</reference>
<evidence type="ECO:0000256" key="6">
    <source>
        <dbReference type="ARBA" id="ARBA00024338"/>
    </source>
</evidence>
<dbReference type="SUPFAM" id="SSF103473">
    <property type="entry name" value="MFS general substrate transporter"/>
    <property type="match status" value="1"/>
</dbReference>
<dbReference type="PANTHER" id="PTHR23505:SF79">
    <property type="entry name" value="PROTEIN SPINSTER"/>
    <property type="match status" value="1"/>
</dbReference>
<dbReference type="PRINTS" id="PR01036">
    <property type="entry name" value="TCRTETB"/>
</dbReference>
<dbReference type="InterPro" id="IPR036259">
    <property type="entry name" value="MFS_trans_sf"/>
</dbReference>
<dbReference type="GO" id="GO:0022857">
    <property type="term" value="F:transmembrane transporter activity"/>
    <property type="evidence" value="ECO:0007669"/>
    <property type="project" value="InterPro"/>
</dbReference>
<dbReference type="RefSeq" id="XP_028886660.1">
    <property type="nucleotide sequence ID" value="XM_029022114.1"/>
</dbReference>
<feature type="transmembrane region" description="Helical" evidence="8">
    <location>
        <begin position="213"/>
        <end position="234"/>
    </location>
</feature>
<feature type="compositionally biased region" description="Basic and acidic residues" evidence="7">
    <location>
        <begin position="1"/>
        <end position="12"/>
    </location>
</feature>
<dbReference type="AlphaFoldDB" id="A0A1X0P6Q0"/>
<feature type="transmembrane region" description="Helical" evidence="8">
    <location>
        <begin position="299"/>
        <end position="324"/>
    </location>
</feature>
<accession>A0A1X0P6Q0</accession>
<dbReference type="EMBL" id="NBCO01000003">
    <property type="protein sequence ID" value="ORC92594.1"/>
    <property type="molecule type" value="Genomic_DNA"/>
</dbReference>
<feature type="transmembrane region" description="Helical" evidence="8">
    <location>
        <begin position="43"/>
        <end position="61"/>
    </location>
</feature>
<feature type="region of interest" description="Disordered" evidence="7">
    <location>
        <begin position="502"/>
        <end position="521"/>
    </location>
</feature>
<feature type="transmembrane region" description="Helical" evidence="8">
    <location>
        <begin position="344"/>
        <end position="363"/>
    </location>
</feature>
<feature type="transmembrane region" description="Helical" evidence="8">
    <location>
        <begin position="93"/>
        <end position="113"/>
    </location>
</feature>
<feature type="transmembrane region" description="Helical" evidence="8">
    <location>
        <begin position="144"/>
        <end position="167"/>
    </location>
</feature>
<evidence type="ECO:0000256" key="8">
    <source>
        <dbReference type="SAM" id="Phobius"/>
    </source>
</evidence>
<feature type="transmembrane region" description="Helical" evidence="8">
    <location>
        <begin position="263"/>
        <end position="287"/>
    </location>
</feature>
<keyword evidence="5 8" id="KW-0472">Membrane</keyword>
<keyword evidence="2" id="KW-0813">Transport</keyword>
<feature type="transmembrane region" description="Helical" evidence="8">
    <location>
        <begin position="471"/>
        <end position="493"/>
    </location>
</feature>
<feature type="transmembrane region" description="Helical" evidence="8">
    <location>
        <begin position="179"/>
        <end position="207"/>
    </location>
</feature>
<name>A0A1X0P6Q0_9TRYP</name>
<dbReference type="VEuPathDB" id="TriTrypDB:TM35_000033470"/>
<sequence length="534" mass="57927">MLSNQTDERMLREPAGTPTPEVSGEDEISLVSMREGGRLERIVTPRIVLFIFTALNFITYYDRGAIAGSLAVIKEDQRISGSSRILSDTQTGFIVSGFMIGFMTTSPIFAAFGGVISSKWMITAGMIAWGIACIGTALARSYVFLLICRIIVGVGEAAFVGYTVTIIDQIAPLNSRTLWIGTFYSMIPVGTAVGMALGGIISSFGVIGPLEGWRVVFLSEVLVAVPIVLTVVFLPRKYNLLQSSEEEYVPFHRATFALFKNPIYLLVVFGYAMYSFVVGAISVWAIPMLVQGPMQLLNLTASIIMGGVTAVTGVFGSVAGGILVDKMGGSLGDVGVMKCQLFDVLMIALCVPLGILALCMQFLPVFIPILVISVFALFAVTAPVNASILTVVPRELRTYAVSYSVFLIHAFGDFPSPTFVGLLSDRLFSKGCPNHDHDSCVLDTINQCQWVNNTKEDSTGHCVNEFQLRNALLVVFSILFLAIPSWLLVYLLLWRRRTVASSTTNTGNSSSDGDEQGYNSILPTGIQITDREKQ</sequence>
<dbReference type="OrthoDB" id="6770063at2759"/>
<feature type="compositionally biased region" description="Low complexity" evidence="7">
    <location>
        <begin position="502"/>
        <end position="511"/>
    </location>
</feature>
<comment type="similarity">
    <text evidence="6">Belongs to the major facilitator superfamily. Spinster (TC 2.A.1.49) family.</text>
</comment>
<dbReference type="InterPro" id="IPR020846">
    <property type="entry name" value="MFS_dom"/>
</dbReference>
<evidence type="ECO:0000256" key="5">
    <source>
        <dbReference type="ARBA" id="ARBA00023136"/>
    </source>
</evidence>
<feature type="region of interest" description="Disordered" evidence="7">
    <location>
        <begin position="1"/>
        <end position="26"/>
    </location>
</feature>
<organism evidence="10 11">
    <name type="scientific">Trypanosoma theileri</name>
    <dbReference type="NCBI Taxonomy" id="67003"/>
    <lineage>
        <taxon>Eukaryota</taxon>
        <taxon>Discoba</taxon>
        <taxon>Euglenozoa</taxon>
        <taxon>Kinetoplastea</taxon>
        <taxon>Metakinetoplastina</taxon>
        <taxon>Trypanosomatida</taxon>
        <taxon>Trypanosomatidae</taxon>
        <taxon>Trypanosoma</taxon>
    </lineage>
</organism>
<comment type="caution">
    <text evidence="10">The sequence shown here is derived from an EMBL/GenBank/DDBJ whole genome shotgun (WGS) entry which is preliminary data.</text>
</comment>
<dbReference type="STRING" id="67003.A0A1X0P6Q0"/>
<proteinExistence type="inferred from homology"/>
<comment type="subcellular location">
    <subcellularLocation>
        <location evidence="1">Membrane</location>
        <topology evidence="1">Multi-pass membrane protein</topology>
    </subcellularLocation>
</comment>